<evidence type="ECO:0000313" key="7">
    <source>
        <dbReference type="Proteomes" id="UP001275440"/>
    </source>
</evidence>
<dbReference type="SUPFAM" id="SSF51905">
    <property type="entry name" value="FAD/NAD(P)-binding domain"/>
    <property type="match status" value="1"/>
</dbReference>
<keyword evidence="7" id="KW-1185">Reference proteome</keyword>
<dbReference type="Pfam" id="PF00890">
    <property type="entry name" value="FAD_binding_2"/>
    <property type="match status" value="1"/>
</dbReference>
<dbReference type="PANTHER" id="PTHR43400:SF7">
    <property type="entry name" value="FAD-DEPENDENT OXIDOREDUCTASE 2 FAD BINDING DOMAIN-CONTAINING PROTEIN"/>
    <property type="match status" value="1"/>
</dbReference>
<feature type="domain" description="FAD-dependent oxidoreductase 2 FAD-binding" evidence="5">
    <location>
        <begin position="28"/>
        <end position="459"/>
    </location>
</feature>
<dbReference type="PANTHER" id="PTHR43400">
    <property type="entry name" value="FUMARATE REDUCTASE"/>
    <property type="match status" value="1"/>
</dbReference>
<comment type="cofactor">
    <cofactor evidence="1">
        <name>FAD</name>
        <dbReference type="ChEBI" id="CHEBI:57692"/>
    </cofactor>
</comment>
<dbReference type="InterPro" id="IPR003953">
    <property type="entry name" value="FAD-dep_OxRdtase_2_FAD-bd"/>
</dbReference>
<evidence type="ECO:0000256" key="4">
    <source>
        <dbReference type="ARBA" id="ARBA00023002"/>
    </source>
</evidence>
<keyword evidence="2" id="KW-0285">Flavoprotein</keyword>
<dbReference type="Gene3D" id="3.90.700.10">
    <property type="entry name" value="Succinate dehydrogenase/fumarate reductase flavoprotein, catalytic domain"/>
    <property type="match status" value="1"/>
</dbReference>
<gene>
    <name evidence="6" type="ORF">F8M49_23475</name>
</gene>
<sequence>MNYLVVVVNHTVGTDAERRTSVSDEQLDLLVVGCGAGGLATALQFLQSAPSGRVVILERAPKNGRGGNTAWTGAFFRLEEDGSPAADFTTRMIELSRGKTDEAIITRLAELAQPTMHWLNQNGVATKSDLTYFLTSKGPRLMPAGGGASIVETLSARIEELGGTIEYGVTAKELIQGDAERVVGVEAVDSSGQPRRFLARTVVLASGGFEGSGELLDRYLGDRGHELAPIAPGGRSNKGEGIEMGIRAGADTDGQFERFHGEPVDARTRCAEALVMVYPYGILVDHHGKRFVDEGADTPDNTFESVAYRIWRDADQFAYVIADQKLMRHNIARAVLTDREPETAETIDALARRLDLDPDALADTVAKYNAATTAGPLDVTALDGVATEGLEPPKSNWARPLDEPPYVAWPVTCAITFTFGGLKTDEQAQVINREGVPIPGLYAVGEVAGVYHHEYPGATSVLRALVFGRIAGKSAAHRIETSTDPAFL</sequence>
<keyword evidence="4" id="KW-0560">Oxidoreductase</keyword>
<evidence type="ECO:0000256" key="1">
    <source>
        <dbReference type="ARBA" id="ARBA00001974"/>
    </source>
</evidence>
<dbReference type="SUPFAM" id="SSF56425">
    <property type="entry name" value="Succinate dehydrogenase/fumarate reductase flavoprotein, catalytic domain"/>
    <property type="match status" value="1"/>
</dbReference>
<name>A0ABU3WUE1_9NOCA</name>
<dbReference type="Proteomes" id="UP001275440">
    <property type="component" value="Unassembled WGS sequence"/>
</dbReference>
<evidence type="ECO:0000259" key="5">
    <source>
        <dbReference type="Pfam" id="PF00890"/>
    </source>
</evidence>
<organism evidence="6 7">
    <name type="scientific">Rhodococcus zopfii</name>
    <dbReference type="NCBI Taxonomy" id="43772"/>
    <lineage>
        <taxon>Bacteria</taxon>
        <taxon>Bacillati</taxon>
        <taxon>Actinomycetota</taxon>
        <taxon>Actinomycetes</taxon>
        <taxon>Mycobacteriales</taxon>
        <taxon>Nocardiaceae</taxon>
        <taxon>Rhodococcus</taxon>
    </lineage>
</organism>
<reference evidence="6 7" key="1">
    <citation type="submission" date="2019-10" db="EMBL/GenBank/DDBJ databases">
        <title>Draft Genome Assembly of Rhodococcus zopfii DSM44189.</title>
        <authorList>
            <person name="Sutton J.M."/>
            <person name="Akob D.M."/>
            <person name="Bushman T.J."/>
        </authorList>
    </citation>
    <scope>NUCLEOTIDE SEQUENCE [LARGE SCALE GENOMIC DNA]</scope>
    <source>
        <strain evidence="6 7">DSM 44189</strain>
    </source>
</reference>
<dbReference type="InterPro" id="IPR050315">
    <property type="entry name" value="FAD-oxidoreductase_2"/>
</dbReference>
<accession>A0ABU3WUE1</accession>
<comment type="caution">
    <text evidence="6">The sequence shown here is derived from an EMBL/GenBank/DDBJ whole genome shotgun (WGS) entry which is preliminary data.</text>
</comment>
<dbReference type="InterPro" id="IPR027477">
    <property type="entry name" value="Succ_DH/fumarate_Rdtase_cat_sf"/>
</dbReference>
<dbReference type="InterPro" id="IPR036188">
    <property type="entry name" value="FAD/NAD-bd_sf"/>
</dbReference>
<dbReference type="EMBL" id="WBMO01000005">
    <property type="protein sequence ID" value="MDV2477605.1"/>
    <property type="molecule type" value="Genomic_DNA"/>
</dbReference>
<keyword evidence="3" id="KW-0274">FAD</keyword>
<dbReference type="Gene3D" id="3.50.50.60">
    <property type="entry name" value="FAD/NAD(P)-binding domain"/>
    <property type="match status" value="1"/>
</dbReference>
<evidence type="ECO:0000256" key="2">
    <source>
        <dbReference type="ARBA" id="ARBA00022630"/>
    </source>
</evidence>
<evidence type="ECO:0000313" key="6">
    <source>
        <dbReference type="EMBL" id="MDV2477605.1"/>
    </source>
</evidence>
<proteinExistence type="predicted"/>
<protein>
    <submittedName>
        <fullName evidence="6">FAD-binding protein</fullName>
    </submittedName>
</protein>
<evidence type="ECO:0000256" key="3">
    <source>
        <dbReference type="ARBA" id="ARBA00022827"/>
    </source>
</evidence>